<dbReference type="HAMAP" id="MF_01962">
    <property type="entry name" value="Adenine_deaminase"/>
    <property type="match status" value="1"/>
</dbReference>
<accession>A0A1Y1ZUU5</accession>
<dbReference type="InterPro" id="IPR001365">
    <property type="entry name" value="A_deaminase_dom"/>
</dbReference>
<keyword evidence="7" id="KW-1185">Reference proteome</keyword>
<dbReference type="InterPro" id="IPR006330">
    <property type="entry name" value="Ado/ade_deaminase"/>
</dbReference>
<evidence type="ECO:0000259" key="5">
    <source>
        <dbReference type="Pfam" id="PF00962"/>
    </source>
</evidence>
<dbReference type="EMBL" id="MCFA01000036">
    <property type="protein sequence ID" value="ORY14043.1"/>
    <property type="molecule type" value="Genomic_DNA"/>
</dbReference>
<dbReference type="OrthoDB" id="272271at2759"/>
<protein>
    <recommendedName>
        <fullName evidence="4">Adenine deaminase</fullName>
        <shortName evidence="4">ADE</shortName>
        <ecNumber evidence="4">3.5.4.2</ecNumber>
    </recommendedName>
    <alternativeName>
        <fullName evidence="4">Adenine aminohydrolase</fullName>
        <shortName evidence="4">AAH</shortName>
    </alternativeName>
</protein>
<comment type="similarity">
    <text evidence="4">Belongs to the metallo-dependent hydrolases superfamily. Adenosine and AMP deaminases family. Adenine deaminase type 2 subfamily.</text>
</comment>
<dbReference type="GO" id="GO:0005829">
    <property type="term" value="C:cytosol"/>
    <property type="evidence" value="ECO:0007669"/>
    <property type="project" value="TreeGrafter"/>
</dbReference>
<comment type="catalytic activity">
    <reaction evidence="4">
        <text>adenine + H2O + H(+) = hypoxanthine + NH4(+)</text>
        <dbReference type="Rhea" id="RHEA:23688"/>
        <dbReference type="ChEBI" id="CHEBI:15377"/>
        <dbReference type="ChEBI" id="CHEBI:15378"/>
        <dbReference type="ChEBI" id="CHEBI:16708"/>
        <dbReference type="ChEBI" id="CHEBI:17368"/>
        <dbReference type="ChEBI" id="CHEBI:28938"/>
        <dbReference type="EC" id="3.5.4.2"/>
    </reaction>
</comment>
<comment type="caution">
    <text evidence="4">Lacks conserved residue(s) required for the propagation of feature annotation.</text>
</comment>
<dbReference type="GO" id="GO:0009117">
    <property type="term" value="P:nucleotide metabolic process"/>
    <property type="evidence" value="ECO:0007669"/>
    <property type="project" value="UniProtKB-KW"/>
</dbReference>
<gene>
    <name evidence="4" type="primary">AAH1</name>
    <name evidence="6" type="ORF">BCR34DRAFT_586078</name>
</gene>
<comment type="function">
    <text evidence="4">Catalyzes the hydrolytic deamination of adenine to hypoxanthine. Plays an important role in the purine salvage pathway and in nitrogen catabolism.</text>
</comment>
<sequence>MASLSEFVAKMPKAELHVHIEGTLTPSLTHKFAKRNSVPIPEAIRSLDTSSNEYAFHDLPSFLAVYYSAMSVLLTAADFCDLVWAYLQKAHSQNVLHTEMFFDPQAHTSRGVSLPTVIEGIRQGIVKAEQELGISTNLIMCFLRDLEPGFAMATLIDALPYKDWIIAVGLDSDERDNPPAKFANVFQRAKAEGFLVTCHCDVDQKDSIEHIRQVLVDIGVNRIDHGTNIVEDETLVDLVKLRGIGLTCCPISDSVVTKDFKGKEILQLLRSGVKVTVNSDDPAYFKGYMNENILRLADDAEVSRLELVQLQKNAFEISWISEQKREIFLEALSKYAETV</sequence>
<feature type="binding site" evidence="4">
    <location>
        <position position="281"/>
    </location>
    <ligand>
        <name>substrate</name>
    </ligand>
</feature>
<evidence type="ECO:0000313" key="6">
    <source>
        <dbReference type="EMBL" id="ORY14043.1"/>
    </source>
</evidence>
<dbReference type="Pfam" id="PF00962">
    <property type="entry name" value="A_deaminase"/>
    <property type="match status" value="1"/>
</dbReference>
<dbReference type="EC" id="3.5.4.2" evidence="4"/>
<dbReference type="Gene3D" id="3.20.20.140">
    <property type="entry name" value="Metal-dependent hydrolases"/>
    <property type="match status" value="1"/>
</dbReference>
<dbReference type="SUPFAM" id="SSF51556">
    <property type="entry name" value="Metallo-dependent hydrolases"/>
    <property type="match status" value="1"/>
</dbReference>
<keyword evidence="3 4" id="KW-0862">Zinc</keyword>
<dbReference type="GO" id="GO:0043103">
    <property type="term" value="P:hypoxanthine salvage"/>
    <property type="evidence" value="ECO:0007669"/>
    <property type="project" value="UniProtKB-UniRule"/>
</dbReference>
<dbReference type="AlphaFoldDB" id="A0A1Y1ZUU5"/>
<evidence type="ECO:0000313" key="7">
    <source>
        <dbReference type="Proteomes" id="UP000193144"/>
    </source>
</evidence>
<dbReference type="Proteomes" id="UP000193144">
    <property type="component" value="Unassembled WGS sequence"/>
</dbReference>
<dbReference type="GO" id="GO:0005634">
    <property type="term" value="C:nucleus"/>
    <property type="evidence" value="ECO:0007669"/>
    <property type="project" value="UniProtKB-SubCell"/>
</dbReference>
<reference evidence="6 7" key="1">
    <citation type="submission" date="2016-07" db="EMBL/GenBank/DDBJ databases">
        <title>Pervasive Adenine N6-methylation of Active Genes in Fungi.</title>
        <authorList>
            <consortium name="DOE Joint Genome Institute"/>
            <person name="Mondo S.J."/>
            <person name="Dannebaum R.O."/>
            <person name="Kuo R.C."/>
            <person name="Labutti K."/>
            <person name="Haridas S."/>
            <person name="Kuo A."/>
            <person name="Salamov A."/>
            <person name="Ahrendt S.R."/>
            <person name="Lipzen A."/>
            <person name="Sullivan W."/>
            <person name="Andreopoulos W.B."/>
            <person name="Clum A."/>
            <person name="Lindquist E."/>
            <person name="Daum C."/>
            <person name="Ramamoorthy G.K."/>
            <person name="Gryganskyi A."/>
            <person name="Culley D."/>
            <person name="Magnuson J.K."/>
            <person name="James T.Y."/>
            <person name="O'Malley M.A."/>
            <person name="Stajich J.E."/>
            <person name="Spatafora J.W."/>
            <person name="Visel A."/>
            <person name="Grigoriev I.V."/>
        </authorList>
    </citation>
    <scope>NUCLEOTIDE SEQUENCE [LARGE SCALE GENOMIC DNA]</scope>
    <source>
        <strain evidence="6 7">CBS 115471</strain>
    </source>
</reference>
<keyword evidence="4" id="KW-0539">Nucleus</keyword>
<comment type="cofactor">
    <cofactor evidence="4">
        <name>Zn(2+)</name>
        <dbReference type="ChEBI" id="CHEBI:29105"/>
    </cofactor>
    <text evidence="4">Binds 1 zinc ion per subunit.</text>
</comment>
<evidence type="ECO:0000256" key="2">
    <source>
        <dbReference type="ARBA" id="ARBA00022801"/>
    </source>
</evidence>
<organism evidence="6 7">
    <name type="scientific">Clohesyomyces aquaticus</name>
    <dbReference type="NCBI Taxonomy" id="1231657"/>
    <lineage>
        <taxon>Eukaryota</taxon>
        <taxon>Fungi</taxon>
        <taxon>Dikarya</taxon>
        <taxon>Ascomycota</taxon>
        <taxon>Pezizomycotina</taxon>
        <taxon>Dothideomycetes</taxon>
        <taxon>Pleosporomycetidae</taxon>
        <taxon>Pleosporales</taxon>
        <taxon>Lindgomycetaceae</taxon>
        <taxon>Clohesyomyces</taxon>
    </lineage>
</organism>
<name>A0A1Y1ZUU5_9PLEO</name>
<comment type="caution">
    <text evidence="6">The sequence shown here is derived from an EMBL/GenBank/DDBJ whole genome shotgun (WGS) entry which is preliminary data.</text>
</comment>
<keyword evidence="2 4" id="KW-0378">Hydrolase</keyword>
<dbReference type="InterPro" id="IPR032466">
    <property type="entry name" value="Metal_Hydrolase"/>
</dbReference>
<feature type="domain" description="Adenosine deaminase" evidence="5">
    <location>
        <begin position="12"/>
        <end position="334"/>
    </location>
</feature>
<feature type="binding site" evidence="4">
    <location>
        <position position="17"/>
    </location>
    <ligand>
        <name>Zn(2+)</name>
        <dbReference type="ChEBI" id="CHEBI:29105"/>
        <note>catalytic</note>
    </ligand>
</feature>
<dbReference type="STRING" id="1231657.A0A1Y1ZUU5"/>
<feature type="binding site" evidence="4">
    <location>
        <position position="280"/>
    </location>
    <ligand>
        <name>Zn(2+)</name>
        <dbReference type="ChEBI" id="CHEBI:29105"/>
        <note>catalytic</note>
    </ligand>
</feature>
<evidence type="ECO:0000256" key="4">
    <source>
        <dbReference type="HAMAP-Rule" id="MF_03145"/>
    </source>
</evidence>
<feature type="binding site" evidence="4">
    <location>
        <position position="199"/>
    </location>
    <ligand>
        <name>Zn(2+)</name>
        <dbReference type="ChEBI" id="CHEBI:29105"/>
        <note>catalytic</note>
    </ligand>
</feature>
<dbReference type="NCBIfam" id="TIGR01430">
    <property type="entry name" value="aden_deam"/>
    <property type="match status" value="1"/>
</dbReference>
<evidence type="ECO:0000256" key="1">
    <source>
        <dbReference type="ARBA" id="ARBA00022723"/>
    </source>
</evidence>
<proteinExistence type="inferred from homology"/>
<keyword evidence="4" id="KW-0963">Cytoplasm</keyword>
<dbReference type="GO" id="GO:0006146">
    <property type="term" value="P:adenine catabolic process"/>
    <property type="evidence" value="ECO:0007669"/>
    <property type="project" value="UniProtKB-UniRule"/>
</dbReference>
<dbReference type="InterPro" id="IPR028892">
    <property type="entry name" value="ADE"/>
</dbReference>
<comment type="subcellular location">
    <subcellularLocation>
        <location evidence="4">Cytoplasm</location>
    </subcellularLocation>
    <subcellularLocation>
        <location evidence="4">Nucleus</location>
    </subcellularLocation>
</comment>
<feature type="site" description="Important for catalytic activity" evidence="4">
    <location>
        <position position="225"/>
    </location>
</feature>
<dbReference type="GO" id="GO:0000034">
    <property type="term" value="F:adenine deaminase activity"/>
    <property type="evidence" value="ECO:0007669"/>
    <property type="project" value="UniProtKB-UniRule"/>
</dbReference>
<feature type="binding site" evidence="4">
    <location>
        <position position="19"/>
    </location>
    <ligand>
        <name>Zn(2+)</name>
        <dbReference type="ChEBI" id="CHEBI:29105"/>
        <note>catalytic</note>
    </ligand>
</feature>
<evidence type="ECO:0000256" key="3">
    <source>
        <dbReference type="ARBA" id="ARBA00022833"/>
    </source>
</evidence>
<keyword evidence="1 4" id="KW-0479">Metal-binding</keyword>
<keyword evidence="4" id="KW-0546">Nucleotide metabolism</keyword>
<dbReference type="PANTHER" id="PTHR43114:SF7">
    <property type="entry name" value="ADENOSINE DEAMINASE DOMAIN-CONTAINING PROTEIN"/>
    <property type="match status" value="1"/>
</dbReference>
<dbReference type="PANTHER" id="PTHR43114">
    <property type="entry name" value="ADENINE DEAMINASE"/>
    <property type="match status" value="1"/>
</dbReference>
<dbReference type="GO" id="GO:0008270">
    <property type="term" value="F:zinc ion binding"/>
    <property type="evidence" value="ECO:0007669"/>
    <property type="project" value="UniProtKB-UniRule"/>
</dbReference>